<reference evidence="3 4" key="1">
    <citation type="submission" date="2019-06" db="EMBL/GenBank/DDBJ databases">
        <title>Discovery of a novel chromosome fission-fusion reversal in muntjac.</title>
        <authorList>
            <person name="Mudd A.B."/>
            <person name="Bredeson J.V."/>
            <person name="Baum R."/>
            <person name="Hockemeyer D."/>
            <person name="Rokhsar D.S."/>
        </authorList>
    </citation>
    <scope>NUCLEOTIDE SEQUENCE [LARGE SCALE GENOMIC DNA]</scope>
    <source>
        <strain evidence="3">UCam_UCB_Mr</strain>
        <tissue evidence="3">Fibroblast cell line</tissue>
    </source>
</reference>
<sequence length="79" mass="8886">MVLFLLLVALLLFPTGEAGKSSAGMRRNHTSNPYMAFVEYQVSEDIFSCVGFLVRPTTSWNREDPAGHPRDRSHPPPRL</sequence>
<protein>
    <recommendedName>
        <fullName evidence="5">Secreted protein</fullName>
    </recommendedName>
</protein>
<dbReference type="Proteomes" id="UP000326062">
    <property type="component" value="Unassembled WGS sequence"/>
</dbReference>
<evidence type="ECO:0008006" key="5">
    <source>
        <dbReference type="Google" id="ProtNLM"/>
    </source>
</evidence>
<gene>
    <name evidence="3" type="ORF">FD755_023702</name>
</gene>
<keyword evidence="4" id="KW-1185">Reference proteome</keyword>
<accession>A0A5N3VW74</accession>
<evidence type="ECO:0000256" key="1">
    <source>
        <dbReference type="SAM" id="MobiDB-lite"/>
    </source>
</evidence>
<comment type="caution">
    <text evidence="3">The sequence shown here is derived from an EMBL/GenBank/DDBJ whole genome shotgun (WGS) entry which is preliminary data.</text>
</comment>
<feature type="chain" id="PRO_5024425454" description="Secreted protein" evidence="2">
    <location>
        <begin position="19"/>
        <end position="79"/>
    </location>
</feature>
<proteinExistence type="predicted"/>
<dbReference type="EMBL" id="VCEB01000667">
    <property type="protein sequence ID" value="KAB0353598.1"/>
    <property type="molecule type" value="Genomic_DNA"/>
</dbReference>
<evidence type="ECO:0000313" key="4">
    <source>
        <dbReference type="Proteomes" id="UP000326062"/>
    </source>
</evidence>
<dbReference type="AlphaFoldDB" id="A0A5N3VW74"/>
<evidence type="ECO:0000256" key="2">
    <source>
        <dbReference type="SAM" id="SignalP"/>
    </source>
</evidence>
<evidence type="ECO:0000313" key="3">
    <source>
        <dbReference type="EMBL" id="KAB0353598.1"/>
    </source>
</evidence>
<feature type="compositionally biased region" description="Basic and acidic residues" evidence="1">
    <location>
        <begin position="61"/>
        <end position="79"/>
    </location>
</feature>
<name>A0A5N3VW74_MUNRE</name>
<feature type="region of interest" description="Disordered" evidence="1">
    <location>
        <begin position="58"/>
        <end position="79"/>
    </location>
</feature>
<organism evidence="3 4">
    <name type="scientific">Muntiacus reevesi</name>
    <name type="common">Reeves' muntjac</name>
    <name type="synonym">Cervus reevesi</name>
    <dbReference type="NCBI Taxonomy" id="9886"/>
    <lineage>
        <taxon>Eukaryota</taxon>
        <taxon>Metazoa</taxon>
        <taxon>Chordata</taxon>
        <taxon>Craniata</taxon>
        <taxon>Vertebrata</taxon>
        <taxon>Euteleostomi</taxon>
        <taxon>Mammalia</taxon>
        <taxon>Eutheria</taxon>
        <taxon>Laurasiatheria</taxon>
        <taxon>Artiodactyla</taxon>
        <taxon>Ruminantia</taxon>
        <taxon>Pecora</taxon>
        <taxon>Cervidae</taxon>
        <taxon>Muntiacinae</taxon>
        <taxon>Muntiacus</taxon>
    </lineage>
</organism>
<keyword evidence="2" id="KW-0732">Signal</keyword>
<feature type="signal peptide" evidence="2">
    <location>
        <begin position="1"/>
        <end position="18"/>
    </location>
</feature>